<dbReference type="Gene3D" id="3.40.630.30">
    <property type="match status" value="1"/>
</dbReference>
<keyword evidence="4" id="KW-1185">Reference proteome</keyword>
<dbReference type="PANTHER" id="PTHR13947:SF37">
    <property type="entry name" value="LD18367P"/>
    <property type="match status" value="1"/>
</dbReference>
<evidence type="ECO:0000256" key="1">
    <source>
        <dbReference type="ARBA" id="ARBA00022679"/>
    </source>
</evidence>
<dbReference type="PANTHER" id="PTHR13947">
    <property type="entry name" value="GNAT FAMILY N-ACETYLTRANSFERASE"/>
    <property type="match status" value="1"/>
</dbReference>
<accession>A0A4U0EVI1</accession>
<proteinExistence type="predicted"/>
<dbReference type="InterPro" id="IPR050769">
    <property type="entry name" value="NAT_camello-type"/>
</dbReference>
<dbReference type="CDD" id="cd04301">
    <property type="entry name" value="NAT_SF"/>
    <property type="match status" value="1"/>
</dbReference>
<dbReference type="AlphaFoldDB" id="A0A4U0EVI1"/>
<dbReference type="GO" id="GO:0008080">
    <property type="term" value="F:N-acetyltransferase activity"/>
    <property type="evidence" value="ECO:0007669"/>
    <property type="project" value="InterPro"/>
</dbReference>
<dbReference type="RefSeq" id="WP_136843129.1">
    <property type="nucleotide sequence ID" value="NZ_SUPL01000004.1"/>
</dbReference>
<dbReference type="PROSITE" id="PS51186">
    <property type="entry name" value="GNAT"/>
    <property type="match status" value="1"/>
</dbReference>
<reference evidence="3 4" key="1">
    <citation type="submission" date="2019-04" db="EMBL/GenBank/DDBJ databases">
        <title>Lacinutrix sp. nov., isolated from marine water.</title>
        <authorList>
            <person name="Kim W."/>
        </authorList>
    </citation>
    <scope>NUCLEOTIDE SEQUENCE [LARGE SCALE GENOMIC DNA]</scope>
    <source>
        <strain evidence="3 4">CAU 1491</strain>
    </source>
</reference>
<dbReference type="SUPFAM" id="SSF55729">
    <property type="entry name" value="Acyl-CoA N-acyltransferases (Nat)"/>
    <property type="match status" value="1"/>
</dbReference>
<dbReference type="OrthoDB" id="5419426at2"/>
<dbReference type="Proteomes" id="UP000307657">
    <property type="component" value="Unassembled WGS sequence"/>
</dbReference>
<comment type="caution">
    <text evidence="3">The sequence shown here is derived from an EMBL/GenBank/DDBJ whole genome shotgun (WGS) entry which is preliminary data.</text>
</comment>
<protein>
    <submittedName>
        <fullName evidence="3">GNAT family N-acetyltransferase</fullName>
    </submittedName>
</protein>
<organism evidence="3 4">
    <name type="scientific">Pontimicrobium aquaticum</name>
    <dbReference type="NCBI Taxonomy" id="2565367"/>
    <lineage>
        <taxon>Bacteria</taxon>
        <taxon>Pseudomonadati</taxon>
        <taxon>Bacteroidota</taxon>
        <taxon>Flavobacteriia</taxon>
        <taxon>Flavobacteriales</taxon>
        <taxon>Flavobacteriaceae</taxon>
        <taxon>Pontimicrobium</taxon>
    </lineage>
</organism>
<dbReference type="EMBL" id="SUPL01000004">
    <property type="protein sequence ID" value="TJY35937.1"/>
    <property type="molecule type" value="Genomic_DNA"/>
</dbReference>
<sequence length="171" mass="19931">MTNKAVTTLQDITIRTDIKPGDLGYIIHRHGAVYAKEYNHGVSFEMYVAKGICEFYQNYDSTKDRVWFCEHNGKIVGSLFLQHRINKSAQLRYFYLEKEYRGIGLGKTLMNFYMNFYKENTYTSSYLWTTDELDAAAAIYNKHGFLLTEELPTNAFGKDVVERKFELVSPK</sequence>
<dbReference type="Pfam" id="PF00583">
    <property type="entry name" value="Acetyltransf_1"/>
    <property type="match status" value="1"/>
</dbReference>
<feature type="domain" description="N-acetyltransferase" evidence="2">
    <location>
        <begin position="12"/>
        <end position="167"/>
    </location>
</feature>
<name>A0A4U0EVI1_9FLAO</name>
<dbReference type="InterPro" id="IPR016181">
    <property type="entry name" value="Acyl_CoA_acyltransferase"/>
</dbReference>
<evidence type="ECO:0000259" key="2">
    <source>
        <dbReference type="PROSITE" id="PS51186"/>
    </source>
</evidence>
<gene>
    <name evidence="3" type="ORF">E5167_08730</name>
</gene>
<keyword evidence="1 3" id="KW-0808">Transferase</keyword>
<evidence type="ECO:0000313" key="3">
    <source>
        <dbReference type="EMBL" id="TJY35937.1"/>
    </source>
</evidence>
<evidence type="ECO:0000313" key="4">
    <source>
        <dbReference type="Proteomes" id="UP000307657"/>
    </source>
</evidence>
<dbReference type="InterPro" id="IPR000182">
    <property type="entry name" value="GNAT_dom"/>
</dbReference>